<comment type="caution">
    <text evidence="5">The sequence shown here is derived from an EMBL/GenBank/DDBJ whole genome shotgun (WGS) entry which is preliminary data.</text>
</comment>
<evidence type="ECO:0000256" key="2">
    <source>
        <dbReference type="PIRSR" id="PIRSR605511-1"/>
    </source>
</evidence>
<gene>
    <name evidence="5" type="ORF">HH303_01240</name>
</gene>
<feature type="active site" description="Proton donor/acceptor" evidence="2">
    <location>
        <position position="211"/>
    </location>
</feature>
<evidence type="ECO:0000256" key="1">
    <source>
        <dbReference type="ARBA" id="ARBA00022801"/>
    </source>
</evidence>
<protein>
    <submittedName>
        <fullName evidence="5">SMP-30/gluconolactonase/LRE family protein</fullName>
    </submittedName>
</protein>
<evidence type="ECO:0000313" key="5">
    <source>
        <dbReference type="EMBL" id="NMM43083.1"/>
    </source>
</evidence>
<evidence type="ECO:0000256" key="3">
    <source>
        <dbReference type="PIRSR" id="PIRSR605511-2"/>
    </source>
</evidence>
<keyword evidence="1" id="KW-0378">Hydrolase</keyword>
<feature type="domain" description="SMP-30/Gluconolactonase/LRE-like region" evidence="4">
    <location>
        <begin position="10"/>
        <end position="265"/>
    </location>
</feature>
<sequence>MDTLWTGGRWTEGPAYFPAGRYLIWSDIPNDRVMRWDEMSGAVATFEQPCRHHNGHTVDTLGRLIACEHRGRCVSRYEIDGTRTVLADSYDGKRLNSPNDVVVKSDGSIWFTDPSYGIDSDYEGDAAPMEQDGRHVYRIGQDGTVSRVIDDMVQPNGLAFSIDEKTLYVADTGQTHFPDCTPKIRRYDVAEDGRMVENGRDFVTCDSGLFDGFRLDTAGNIWSSAGDGVHCYAPDGTLLGKILIDEIVSNLCFGGPKRNRLFICATTSVRAIYVNARGL</sequence>
<feature type="binding site" evidence="3">
    <location>
        <position position="156"/>
    </location>
    <ligand>
        <name>a divalent metal cation</name>
        <dbReference type="ChEBI" id="CHEBI:60240"/>
    </ligand>
</feature>
<dbReference type="Pfam" id="PF08450">
    <property type="entry name" value="SGL"/>
    <property type="match status" value="1"/>
</dbReference>
<dbReference type="AlphaFoldDB" id="A0A7Y0DX53"/>
<feature type="binding site" evidence="3">
    <location>
        <position position="123"/>
    </location>
    <ligand>
        <name>substrate</name>
    </ligand>
</feature>
<comment type="cofactor">
    <cofactor evidence="3">
        <name>Zn(2+)</name>
        <dbReference type="ChEBI" id="CHEBI:29105"/>
    </cofactor>
    <text evidence="3">Binds 1 divalent metal cation per subunit.</text>
</comment>
<reference evidence="5 6" key="1">
    <citation type="submission" date="2020-04" db="EMBL/GenBank/DDBJ databases">
        <title>Rhodospirillaceae bacterium KN72 isolated from deep sea.</title>
        <authorList>
            <person name="Zhang D.-C."/>
        </authorList>
    </citation>
    <scope>NUCLEOTIDE SEQUENCE [LARGE SCALE GENOMIC DNA]</scope>
    <source>
        <strain evidence="5 6">KN72</strain>
    </source>
</reference>
<dbReference type="InterPro" id="IPR005511">
    <property type="entry name" value="SMP-30"/>
</dbReference>
<feature type="binding site" evidence="3">
    <location>
        <position position="99"/>
    </location>
    <ligand>
        <name>substrate</name>
    </ligand>
</feature>
<feature type="binding site" evidence="3">
    <location>
        <position position="211"/>
    </location>
    <ligand>
        <name>a divalent metal cation</name>
        <dbReference type="ChEBI" id="CHEBI:60240"/>
    </ligand>
</feature>
<dbReference type="InterPro" id="IPR011042">
    <property type="entry name" value="6-blade_b-propeller_TolB-like"/>
</dbReference>
<organism evidence="5 6">
    <name type="scientific">Pacificispira spongiicola</name>
    <dbReference type="NCBI Taxonomy" id="2729598"/>
    <lineage>
        <taxon>Bacteria</taxon>
        <taxon>Pseudomonadati</taxon>
        <taxon>Pseudomonadota</taxon>
        <taxon>Alphaproteobacteria</taxon>
        <taxon>Rhodospirillales</taxon>
        <taxon>Rhodospirillaceae</taxon>
        <taxon>Pacificispira</taxon>
    </lineage>
</organism>
<accession>A0A7Y0DX53</accession>
<dbReference type="SUPFAM" id="SSF63829">
    <property type="entry name" value="Calcium-dependent phosphotriesterase"/>
    <property type="match status" value="1"/>
</dbReference>
<dbReference type="Proteomes" id="UP000539372">
    <property type="component" value="Unassembled WGS sequence"/>
</dbReference>
<dbReference type="PANTHER" id="PTHR47572">
    <property type="entry name" value="LIPOPROTEIN-RELATED"/>
    <property type="match status" value="1"/>
</dbReference>
<dbReference type="PANTHER" id="PTHR47572:SF4">
    <property type="entry name" value="LACTONASE DRP35"/>
    <property type="match status" value="1"/>
</dbReference>
<evidence type="ECO:0000313" key="6">
    <source>
        <dbReference type="Proteomes" id="UP000539372"/>
    </source>
</evidence>
<name>A0A7Y0DX53_9PROT</name>
<dbReference type="InterPro" id="IPR051262">
    <property type="entry name" value="SMP-30/CGR1_Lactonase"/>
</dbReference>
<dbReference type="InterPro" id="IPR013658">
    <property type="entry name" value="SGL"/>
</dbReference>
<proteinExistence type="predicted"/>
<keyword evidence="3" id="KW-0479">Metal-binding</keyword>
<keyword evidence="6" id="KW-1185">Reference proteome</keyword>
<evidence type="ECO:0000259" key="4">
    <source>
        <dbReference type="Pfam" id="PF08450"/>
    </source>
</evidence>
<dbReference type="PRINTS" id="PR01790">
    <property type="entry name" value="SMP30FAMILY"/>
</dbReference>
<feature type="binding site" evidence="3">
    <location>
        <position position="12"/>
    </location>
    <ligand>
        <name>a divalent metal cation</name>
        <dbReference type="ChEBI" id="CHEBI:60240"/>
    </ligand>
</feature>
<dbReference type="GO" id="GO:0046872">
    <property type="term" value="F:metal ion binding"/>
    <property type="evidence" value="ECO:0007669"/>
    <property type="project" value="UniProtKB-KW"/>
</dbReference>
<dbReference type="GO" id="GO:0016787">
    <property type="term" value="F:hydrolase activity"/>
    <property type="evidence" value="ECO:0007669"/>
    <property type="project" value="UniProtKB-KW"/>
</dbReference>
<dbReference type="EMBL" id="JABBNT010000001">
    <property type="protein sequence ID" value="NMM43083.1"/>
    <property type="molecule type" value="Genomic_DNA"/>
</dbReference>
<keyword evidence="3" id="KW-0862">Zinc</keyword>
<dbReference type="Gene3D" id="2.120.10.30">
    <property type="entry name" value="TolB, C-terminal domain"/>
    <property type="match status" value="1"/>
</dbReference>